<feature type="region of interest" description="Disordered" evidence="1">
    <location>
        <begin position="206"/>
        <end position="236"/>
    </location>
</feature>
<dbReference type="AlphaFoldDB" id="A0A0M6Y419"/>
<proteinExistence type="predicted"/>
<dbReference type="GO" id="GO:0002949">
    <property type="term" value="P:tRNA threonylcarbamoyladenosine modification"/>
    <property type="evidence" value="ECO:0007669"/>
    <property type="project" value="InterPro"/>
</dbReference>
<dbReference type="GO" id="GO:0005829">
    <property type="term" value="C:cytosol"/>
    <property type="evidence" value="ECO:0007669"/>
    <property type="project" value="TreeGrafter"/>
</dbReference>
<name>A0A0M6Y419_9HYPH</name>
<accession>A0A0M6Y419</accession>
<evidence type="ECO:0000313" key="4">
    <source>
        <dbReference type="Proteomes" id="UP000048926"/>
    </source>
</evidence>
<dbReference type="Pfam" id="PF00814">
    <property type="entry name" value="TsaD"/>
    <property type="match status" value="1"/>
</dbReference>
<dbReference type="NCBIfam" id="TIGR03725">
    <property type="entry name" value="T6A_YeaZ"/>
    <property type="match status" value="1"/>
</dbReference>
<organism evidence="3 4">
    <name type="scientific">Roseibium aggregatum</name>
    <dbReference type="NCBI Taxonomy" id="187304"/>
    <lineage>
        <taxon>Bacteria</taxon>
        <taxon>Pseudomonadati</taxon>
        <taxon>Pseudomonadota</taxon>
        <taxon>Alphaproteobacteria</taxon>
        <taxon>Hyphomicrobiales</taxon>
        <taxon>Stappiaceae</taxon>
        <taxon>Roseibium</taxon>
    </lineage>
</organism>
<dbReference type="PANTHER" id="PTHR11735">
    <property type="entry name" value="TRNA N6-ADENOSINE THREONYLCARBAMOYLTRANSFERASE"/>
    <property type="match status" value="1"/>
</dbReference>
<feature type="domain" description="Gcp-like" evidence="2">
    <location>
        <begin position="44"/>
        <end position="175"/>
    </location>
</feature>
<feature type="compositionally biased region" description="Low complexity" evidence="1">
    <location>
        <begin position="210"/>
        <end position="223"/>
    </location>
</feature>
<dbReference type="InterPro" id="IPR000905">
    <property type="entry name" value="Gcp-like_dom"/>
</dbReference>
<sequence length="236" mass="24388">MWDTKTMSQTGMRVLAIDTALANCAAAVLDDGVETACFEACGEEIGRGHAEKLMDMIGEVMAESSTTFSELDRVAVTIGPGSFTGLRVGLAVARGFGLVLGKPVVGVTTLAAIARSAVPGDDGGPVLVALTGKADEVYCQLYHASGTAADEAGVRTIADLAANLPKDIRLAGSASEKIAMELGLPESAILSRSTFPGIRDVAELGISADPSRSSPSPLYLRPPDATPQTKGRIERQ</sequence>
<dbReference type="Gene3D" id="3.30.420.40">
    <property type="match status" value="2"/>
</dbReference>
<dbReference type="SUPFAM" id="SSF53067">
    <property type="entry name" value="Actin-like ATPase domain"/>
    <property type="match status" value="1"/>
</dbReference>
<dbReference type="InterPro" id="IPR043129">
    <property type="entry name" value="ATPase_NBD"/>
</dbReference>
<dbReference type="Proteomes" id="UP000048926">
    <property type="component" value="Unassembled WGS sequence"/>
</dbReference>
<evidence type="ECO:0000259" key="2">
    <source>
        <dbReference type="Pfam" id="PF00814"/>
    </source>
</evidence>
<dbReference type="PANTHER" id="PTHR11735:SF11">
    <property type="entry name" value="TRNA THREONYLCARBAMOYLADENOSINE BIOSYNTHESIS PROTEIN TSAB"/>
    <property type="match status" value="1"/>
</dbReference>
<evidence type="ECO:0000313" key="3">
    <source>
        <dbReference type="EMBL" id="CTQ44293.1"/>
    </source>
</evidence>
<evidence type="ECO:0000256" key="1">
    <source>
        <dbReference type="SAM" id="MobiDB-lite"/>
    </source>
</evidence>
<gene>
    <name evidence="3" type="primary">gcp_1</name>
    <name evidence="3" type="ORF">LAL4801_02736</name>
</gene>
<dbReference type="EMBL" id="CXST01000002">
    <property type="protein sequence ID" value="CTQ44293.1"/>
    <property type="molecule type" value="Genomic_DNA"/>
</dbReference>
<protein>
    <submittedName>
        <fullName evidence="3">T(6)A37 threonylcarbamoyladenosine biosynthesis protein</fullName>
    </submittedName>
</protein>
<dbReference type="InterPro" id="IPR022496">
    <property type="entry name" value="T6A_TsaB"/>
</dbReference>
<keyword evidence="4" id="KW-1185">Reference proteome</keyword>
<dbReference type="STRING" id="187304.B0E33_09605"/>
<dbReference type="CDD" id="cd24032">
    <property type="entry name" value="ASKHA_NBD_TsaB"/>
    <property type="match status" value="1"/>
</dbReference>
<reference evidence="4" key="1">
    <citation type="submission" date="2015-07" db="EMBL/GenBank/DDBJ databases">
        <authorList>
            <person name="Rodrigo-Torres Lidia"/>
            <person name="Arahal R.David."/>
        </authorList>
    </citation>
    <scope>NUCLEOTIDE SEQUENCE [LARGE SCALE GENOMIC DNA]</scope>
    <source>
        <strain evidence="4">CECT 4801</strain>
    </source>
</reference>